<evidence type="ECO:0000313" key="5">
    <source>
        <dbReference type="Proteomes" id="UP001519309"/>
    </source>
</evidence>
<name>A0A1B1AQM1_9ACTN</name>
<gene>
    <name evidence="2" type="ORF">AVL59_04190</name>
    <name evidence="3" type="ORF">J2Z21_002563</name>
</gene>
<keyword evidence="5" id="KW-1185">Reference proteome</keyword>
<keyword evidence="1" id="KW-0175">Coiled coil</keyword>
<dbReference type="Proteomes" id="UP000092659">
    <property type="component" value="Chromosome"/>
</dbReference>
<proteinExistence type="predicted"/>
<evidence type="ECO:0000313" key="2">
    <source>
        <dbReference type="EMBL" id="ANP48878.1"/>
    </source>
</evidence>
<dbReference type="EMBL" id="JAGGLP010000004">
    <property type="protein sequence ID" value="MBP2049632.1"/>
    <property type="molecule type" value="Genomic_DNA"/>
</dbReference>
<evidence type="ECO:0000313" key="4">
    <source>
        <dbReference type="Proteomes" id="UP000092659"/>
    </source>
</evidence>
<dbReference type="KEGG" id="sgs:AVL59_04190"/>
<organism evidence="2 4">
    <name type="scientific">Streptomyces griseochromogenes</name>
    <dbReference type="NCBI Taxonomy" id="68214"/>
    <lineage>
        <taxon>Bacteria</taxon>
        <taxon>Bacillati</taxon>
        <taxon>Actinomycetota</taxon>
        <taxon>Actinomycetes</taxon>
        <taxon>Kitasatosporales</taxon>
        <taxon>Streptomycetaceae</taxon>
        <taxon>Streptomyces</taxon>
    </lineage>
</organism>
<dbReference type="EMBL" id="CP016279">
    <property type="protein sequence ID" value="ANP48878.1"/>
    <property type="molecule type" value="Genomic_DNA"/>
</dbReference>
<dbReference type="STRING" id="68214.AVL59_04190"/>
<accession>A0A1B1AQM1</accession>
<dbReference type="Proteomes" id="UP001519309">
    <property type="component" value="Unassembled WGS sequence"/>
</dbReference>
<dbReference type="AlphaFoldDB" id="A0A1B1AQM1"/>
<dbReference type="OrthoDB" id="4140785at2"/>
<dbReference type="RefSeq" id="WP_067299848.1">
    <property type="nucleotide sequence ID" value="NZ_CP016279.1"/>
</dbReference>
<feature type="coiled-coil region" evidence="1">
    <location>
        <begin position="92"/>
        <end position="162"/>
    </location>
</feature>
<sequence length="476" mass="51097">MSTQTFEALGFDPAPGVPASVHHLVTALTSVGKQLHDAHATLTRLGKADAAWAGEAASAFAEKTGSLPKYLAVGHSSLADAAHALHGWETSLQEFQTLARHYEDEAAAARKALTAAENNPDLKLAGRTFDTDSALHDAQQRLDHATTRVNDAQAELNAIIKKAQRLLTHHGEAARAAAKLIRRAAEVAPDESLLDKLGDLLSSIGDQIKDLAGDLWHWIQKHADSIYKIGDWLGMAAAACDVLAIVFSETIIGAAVFEILGRVLNAGALAFHGVGWAAGAKKGSWADIGLDLVGFVPFGDLIKGGKVAWQTFRGVEIGADSFKAADRIVEIARKAGKADITVGSKKLLGMFGEEKGVFRVTADSLKGRFAMASERVFNDAVRYERPLISPVRWLDQHLTPKLIEGTPLRKIPALADAVVHGDGKKFIDPTSWVSRAPEAAYRGYKLVEKAETAFSDEVHGKYEQYKGILDRGLGLS</sequence>
<protein>
    <submittedName>
        <fullName evidence="3">ElaB/YqjD/DUF883 family membrane-anchored ribosome-binding protein</fullName>
    </submittedName>
</protein>
<reference evidence="2 4" key="1">
    <citation type="submission" date="2016-06" db="EMBL/GenBank/DDBJ databases">
        <title>Complete genome sequence of Streptomyces griseochromogenes ATCC 14511, the Blasticidin S producer.</title>
        <authorList>
            <person name="Wu L."/>
        </authorList>
    </citation>
    <scope>NUCLEOTIDE SEQUENCE [LARGE SCALE GENOMIC DNA]</scope>
    <source>
        <strain evidence="2 4">ATCC 14511</strain>
    </source>
</reference>
<evidence type="ECO:0000313" key="3">
    <source>
        <dbReference type="EMBL" id="MBP2049632.1"/>
    </source>
</evidence>
<evidence type="ECO:0000256" key="1">
    <source>
        <dbReference type="SAM" id="Coils"/>
    </source>
</evidence>
<reference evidence="3 5" key="2">
    <citation type="submission" date="2021-03" db="EMBL/GenBank/DDBJ databases">
        <title>Genomic Encyclopedia of Type Strains, Phase IV (KMG-IV): sequencing the most valuable type-strain genomes for metagenomic binning, comparative biology and taxonomic classification.</title>
        <authorList>
            <person name="Goeker M."/>
        </authorList>
    </citation>
    <scope>NUCLEOTIDE SEQUENCE [LARGE SCALE GENOMIC DNA]</scope>
    <source>
        <strain evidence="3 5">DSM 40499</strain>
    </source>
</reference>